<feature type="transmembrane region" description="Helical" evidence="5">
    <location>
        <begin position="555"/>
        <end position="578"/>
    </location>
</feature>
<dbReference type="PRINTS" id="PR00249">
    <property type="entry name" value="GPCRSECRETIN"/>
</dbReference>
<feature type="transmembrane region" description="Helical" evidence="5">
    <location>
        <begin position="493"/>
        <end position="515"/>
    </location>
</feature>
<evidence type="ECO:0000256" key="1">
    <source>
        <dbReference type="ARBA" id="ARBA00004141"/>
    </source>
</evidence>
<dbReference type="InterPro" id="IPR000832">
    <property type="entry name" value="GPCR_2_secretin-like"/>
</dbReference>
<dbReference type="Gene3D" id="1.20.1070.10">
    <property type="entry name" value="Rhodopsin 7-helix transmembrane proteins"/>
    <property type="match status" value="1"/>
</dbReference>
<dbReference type="InterPro" id="IPR017981">
    <property type="entry name" value="GPCR_2-like_7TM"/>
</dbReference>
<dbReference type="PANTHER" id="PTHR12011">
    <property type="entry name" value="ADHESION G-PROTEIN COUPLED RECEPTOR"/>
    <property type="match status" value="1"/>
</dbReference>
<keyword evidence="4 5" id="KW-0472">Membrane</keyword>
<dbReference type="Pfam" id="PF00002">
    <property type="entry name" value="7tm_2"/>
    <property type="match status" value="1"/>
</dbReference>
<sequence length="606" mass="68183">MLFFLLPLIFQFPGIRGNDTNKEDFRFCADRKQTEKGHVHYEMQKNISIVNRVDGLDISAPFPPDHPSGSKTCALPKRLGSYRFCAYWFQDARLFILSYGGTNYTLSTQANYPLYSPNITGTPKESNGHRLHNVSYAFSKGSHNTSLASSSAYDFTFTDSGKVGPNDLEKVLKQTEEALKKLEAAMRIPDDEEVRGFEVTLPKYVFQRPKFGRRNGKRKVVQLAAKSQILFQGQDAEQILGGKVIGISMGSAPVRDLPKEERVAITFLHKPLPVGPNPSCTWMVVECVDTQSVNGSILLKEELFPCMNECLLAPGRNVTPQCVFWDVEVLMVSSPEIDHVHHKYLTLITYIGCIISAVASFVTVFSFLCSRKRQRDHIVYVHMNLLWAIFLLDMSFLIAVPLAPASGDTGCKAGAMFLHFGVLACLTWMGIEGYCLYRLVIEVFNSYVKHFLLKLCLVGWGLPMFVVSLIFLIDQSYYGPFSLEVYDSLKRPTNATILVLFFNTIMLVAMVREILKLRHRGHHWEYAVMLLGLSCVLGIPWGLAFFAFSSGTFKLVAVYLFTIVNSFQGFLIFLWHLAKVLQSRKSSSMQCSTSNSIKLQSNSTSI</sequence>
<reference evidence="8 9" key="1">
    <citation type="journal article" date="2022" name="Gigascience">
        <title>A chromosome-level genome assembly and annotation of the desert horned lizard, Phrynosoma platyrhinos, provides insight into chromosomal rearrangements among reptiles.</title>
        <authorList>
            <person name="Koochekian N."/>
            <person name="Ascanio A."/>
            <person name="Farleigh K."/>
            <person name="Card D.C."/>
            <person name="Schield D.R."/>
            <person name="Castoe T.A."/>
            <person name="Jezkova T."/>
        </authorList>
    </citation>
    <scope>NUCLEOTIDE SEQUENCE [LARGE SCALE GENOMIC DNA]</scope>
    <source>
        <strain evidence="8">NK-2021</strain>
    </source>
</reference>
<evidence type="ECO:0000313" key="9">
    <source>
        <dbReference type="Proteomes" id="UP000826234"/>
    </source>
</evidence>
<feature type="transmembrane region" description="Helical" evidence="5">
    <location>
        <begin position="527"/>
        <end position="549"/>
    </location>
</feature>
<name>A0ABQ7SQA9_PHRPL</name>
<dbReference type="PANTHER" id="PTHR12011:SF318">
    <property type="entry name" value="ADHESION G-PROTEIN COUPLED RECEPTOR G1"/>
    <property type="match status" value="1"/>
</dbReference>
<protein>
    <recommendedName>
        <fullName evidence="7">G-protein coupled receptors family 2 profile 2 domain-containing protein</fullName>
    </recommendedName>
</protein>
<evidence type="ECO:0000259" key="7">
    <source>
        <dbReference type="PROSITE" id="PS50261"/>
    </source>
</evidence>
<organism evidence="8 9">
    <name type="scientific">Phrynosoma platyrhinos</name>
    <name type="common">Desert horned lizard</name>
    <dbReference type="NCBI Taxonomy" id="52577"/>
    <lineage>
        <taxon>Eukaryota</taxon>
        <taxon>Metazoa</taxon>
        <taxon>Chordata</taxon>
        <taxon>Craniata</taxon>
        <taxon>Vertebrata</taxon>
        <taxon>Euteleostomi</taxon>
        <taxon>Lepidosauria</taxon>
        <taxon>Squamata</taxon>
        <taxon>Bifurcata</taxon>
        <taxon>Unidentata</taxon>
        <taxon>Episquamata</taxon>
        <taxon>Toxicofera</taxon>
        <taxon>Iguania</taxon>
        <taxon>Phrynosomatidae</taxon>
        <taxon>Phrynosomatinae</taxon>
        <taxon>Phrynosoma</taxon>
    </lineage>
</organism>
<feature type="domain" description="G-protein coupled receptors family 2 profile 2" evidence="7">
    <location>
        <begin position="345"/>
        <end position="580"/>
    </location>
</feature>
<keyword evidence="2 5" id="KW-0812">Transmembrane</keyword>
<comment type="caution">
    <text evidence="8">The sequence shown here is derived from an EMBL/GenBank/DDBJ whole genome shotgun (WGS) entry which is preliminary data.</text>
</comment>
<dbReference type="InterPro" id="IPR040679">
    <property type="entry name" value="PLL"/>
</dbReference>
<evidence type="ECO:0000256" key="4">
    <source>
        <dbReference type="ARBA" id="ARBA00023136"/>
    </source>
</evidence>
<feature type="signal peptide" evidence="6">
    <location>
        <begin position="1"/>
        <end position="17"/>
    </location>
</feature>
<evidence type="ECO:0000256" key="6">
    <source>
        <dbReference type="SAM" id="SignalP"/>
    </source>
</evidence>
<keyword evidence="3 5" id="KW-1133">Transmembrane helix</keyword>
<feature type="transmembrane region" description="Helical" evidence="5">
    <location>
        <begin position="380"/>
        <end position="403"/>
    </location>
</feature>
<proteinExistence type="predicted"/>
<evidence type="ECO:0000256" key="5">
    <source>
        <dbReference type="SAM" id="Phobius"/>
    </source>
</evidence>
<feature type="transmembrane region" description="Helical" evidence="5">
    <location>
        <begin position="344"/>
        <end position="368"/>
    </location>
</feature>
<evidence type="ECO:0000256" key="3">
    <source>
        <dbReference type="ARBA" id="ARBA00022989"/>
    </source>
</evidence>
<dbReference type="Pfam" id="PF18587">
    <property type="entry name" value="PLL"/>
    <property type="match status" value="1"/>
</dbReference>
<feature type="transmembrane region" description="Helical" evidence="5">
    <location>
        <begin position="415"/>
        <end position="439"/>
    </location>
</feature>
<feature type="transmembrane region" description="Helical" evidence="5">
    <location>
        <begin position="451"/>
        <end position="473"/>
    </location>
</feature>
<evidence type="ECO:0000313" key="8">
    <source>
        <dbReference type="EMBL" id="KAH0619460.1"/>
    </source>
</evidence>
<dbReference type="EMBL" id="JAIPUX010003776">
    <property type="protein sequence ID" value="KAH0619460.1"/>
    <property type="molecule type" value="Genomic_DNA"/>
</dbReference>
<gene>
    <name evidence="8" type="ORF">JD844_000108</name>
</gene>
<dbReference type="PROSITE" id="PS50261">
    <property type="entry name" value="G_PROTEIN_RECEP_F2_4"/>
    <property type="match status" value="1"/>
</dbReference>
<feature type="chain" id="PRO_5045872556" description="G-protein coupled receptors family 2 profile 2 domain-containing protein" evidence="6">
    <location>
        <begin position="18"/>
        <end position="606"/>
    </location>
</feature>
<comment type="subcellular location">
    <subcellularLocation>
        <location evidence="1">Membrane</location>
        <topology evidence="1">Multi-pass membrane protein</topology>
    </subcellularLocation>
</comment>
<keyword evidence="9" id="KW-1185">Reference proteome</keyword>
<accession>A0ABQ7SQA9</accession>
<dbReference type="Proteomes" id="UP000826234">
    <property type="component" value="Unassembled WGS sequence"/>
</dbReference>
<keyword evidence="6" id="KW-0732">Signal</keyword>
<evidence type="ECO:0000256" key="2">
    <source>
        <dbReference type="ARBA" id="ARBA00022692"/>
    </source>
</evidence>